<dbReference type="GeneID" id="64698531"/>
<keyword evidence="2" id="KW-1185">Reference proteome</keyword>
<dbReference type="AlphaFoldDB" id="A0A9P7FDK3"/>
<proteinExistence type="predicted"/>
<comment type="caution">
    <text evidence="1">The sequence shown here is derived from an EMBL/GenBank/DDBJ whole genome shotgun (WGS) entry which is preliminary data.</text>
</comment>
<evidence type="ECO:0000313" key="2">
    <source>
        <dbReference type="Proteomes" id="UP000823399"/>
    </source>
</evidence>
<protein>
    <submittedName>
        <fullName evidence="1">Uncharacterized protein</fullName>
    </submittedName>
</protein>
<sequence length="54" mass="5904">MLSSCPGKKVRLAGPVRGRSAVRRDLDTDLRRISQVGACCIVWLVDVLACYVLS</sequence>
<dbReference type="EMBL" id="JABBWM010000011">
    <property type="protein sequence ID" value="KAG2113792.1"/>
    <property type="molecule type" value="Genomic_DNA"/>
</dbReference>
<evidence type="ECO:0000313" key="1">
    <source>
        <dbReference type="EMBL" id="KAG2113792.1"/>
    </source>
</evidence>
<organism evidence="1 2">
    <name type="scientific">Suillus discolor</name>
    <dbReference type="NCBI Taxonomy" id="1912936"/>
    <lineage>
        <taxon>Eukaryota</taxon>
        <taxon>Fungi</taxon>
        <taxon>Dikarya</taxon>
        <taxon>Basidiomycota</taxon>
        <taxon>Agaricomycotina</taxon>
        <taxon>Agaricomycetes</taxon>
        <taxon>Agaricomycetidae</taxon>
        <taxon>Boletales</taxon>
        <taxon>Suillineae</taxon>
        <taxon>Suillaceae</taxon>
        <taxon>Suillus</taxon>
    </lineage>
</organism>
<dbReference type="RefSeq" id="XP_041296086.1">
    <property type="nucleotide sequence ID" value="XM_041436272.1"/>
</dbReference>
<reference evidence="1" key="1">
    <citation type="journal article" date="2020" name="New Phytol.">
        <title>Comparative genomics reveals dynamic genome evolution in host specialist ectomycorrhizal fungi.</title>
        <authorList>
            <person name="Lofgren L.A."/>
            <person name="Nguyen N.H."/>
            <person name="Vilgalys R."/>
            <person name="Ruytinx J."/>
            <person name="Liao H.L."/>
            <person name="Branco S."/>
            <person name="Kuo A."/>
            <person name="LaButti K."/>
            <person name="Lipzen A."/>
            <person name="Andreopoulos W."/>
            <person name="Pangilinan J."/>
            <person name="Riley R."/>
            <person name="Hundley H."/>
            <person name="Na H."/>
            <person name="Barry K."/>
            <person name="Grigoriev I.V."/>
            <person name="Stajich J.E."/>
            <person name="Kennedy P.G."/>
        </authorList>
    </citation>
    <scope>NUCLEOTIDE SEQUENCE</scope>
    <source>
        <strain evidence="1">FC423</strain>
    </source>
</reference>
<dbReference type="Proteomes" id="UP000823399">
    <property type="component" value="Unassembled WGS sequence"/>
</dbReference>
<name>A0A9P7FDK3_9AGAM</name>
<accession>A0A9P7FDK3</accession>
<gene>
    <name evidence="1" type="ORF">F5147DRAFT_679758</name>
</gene>
<dbReference type="OrthoDB" id="2672589at2759"/>